<dbReference type="Proteomes" id="UP001176941">
    <property type="component" value="Unassembled WGS sequence"/>
</dbReference>
<gene>
    <name evidence="2" type="ORF">MRATA1EN1_LOCUS32233</name>
</gene>
<feature type="region of interest" description="Disordered" evidence="1">
    <location>
        <begin position="48"/>
        <end position="81"/>
    </location>
</feature>
<organism evidence="2 3">
    <name type="scientific">Rangifer tarandus platyrhynchus</name>
    <name type="common">Svalbard reindeer</name>
    <dbReference type="NCBI Taxonomy" id="3082113"/>
    <lineage>
        <taxon>Eukaryota</taxon>
        <taxon>Metazoa</taxon>
        <taxon>Chordata</taxon>
        <taxon>Craniata</taxon>
        <taxon>Vertebrata</taxon>
        <taxon>Euteleostomi</taxon>
        <taxon>Mammalia</taxon>
        <taxon>Eutheria</taxon>
        <taxon>Laurasiatheria</taxon>
        <taxon>Artiodactyla</taxon>
        <taxon>Ruminantia</taxon>
        <taxon>Pecora</taxon>
        <taxon>Cervidae</taxon>
        <taxon>Odocoileinae</taxon>
        <taxon>Rangifer</taxon>
    </lineage>
</organism>
<evidence type="ECO:0000313" key="3">
    <source>
        <dbReference type="Proteomes" id="UP001176941"/>
    </source>
</evidence>
<keyword evidence="3" id="KW-1185">Reference proteome</keyword>
<accession>A0ABN8XME4</accession>
<dbReference type="EMBL" id="CATKSN020000973">
    <property type="protein sequence ID" value="CAI9150615.1"/>
    <property type="molecule type" value="Genomic_DNA"/>
</dbReference>
<reference evidence="2" key="1">
    <citation type="submission" date="2023-04" db="EMBL/GenBank/DDBJ databases">
        <authorList>
            <consortium name="ELIXIR-Norway"/>
        </authorList>
    </citation>
    <scope>NUCLEOTIDE SEQUENCE [LARGE SCALE GENOMIC DNA]</scope>
</reference>
<evidence type="ECO:0000313" key="2">
    <source>
        <dbReference type="EMBL" id="CAI9150615.1"/>
    </source>
</evidence>
<evidence type="ECO:0000256" key="1">
    <source>
        <dbReference type="SAM" id="MobiDB-lite"/>
    </source>
</evidence>
<sequence>MPRSDSHEPRFEPLASWAILKHKSRSEWLGPWRWAEWHIEEARTLAVAASGQPHSPARVRMDPDSTGEPHSAVSRGEEKSTSVFTTPLRLCCGKDLRGTVWEGGPRPATCPGENTHLGEGQGRALVRGLVAGRAQCWGCPEPPRSLVSRHSRVPLSH</sequence>
<proteinExistence type="predicted"/>
<name>A0ABN8XME4_RANTA</name>
<protein>
    <submittedName>
        <fullName evidence="2">Uncharacterized protein</fullName>
    </submittedName>
</protein>
<comment type="caution">
    <text evidence="2">The sequence shown here is derived from an EMBL/GenBank/DDBJ whole genome shotgun (WGS) entry which is preliminary data.</text>
</comment>